<dbReference type="PANTHER" id="PTHR43179">
    <property type="entry name" value="RHAMNOSYLTRANSFERASE WBBL"/>
    <property type="match status" value="1"/>
</dbReference>
<comment type="similarity">
    <text evidence="1">Belongs to the glycosyltransferase 2 family.</text>
</comment>
<organism evidence="4 5">
    <name type="scientific">Qipengyuania gelatinilytica</name>
    <dbReference type="NCBI Taxonomy" id="2867231"/>
    <lineage>
        <taxon>Bacteria</taxon>
        <taxon>Pseudomonadati</taxon>
        <taxon>Pseudomonadota</taxon>
        <taxon>Alphaproteobacteria</taxon>
        <taxon>Sphingomonadales</taxon>
        <taxon>Erythrobacteraceae</taxon>
        <taxon>Qipengyuania</taxon>
    </lineage>
</organism>
<evidence type="ECO:0000313" key="4">
    <source>
        <dbReference type="EMBL" id="QZD95084.1"/>
    </source>
</evidence>
<dbReference type="Gene3D" id="3.90.550.10">
    <property type="entry name" value="Spore Coat Polysaccharide Biosynthesis Protein SpsA, Chain A"/>
    <property type="match status" value="1"/>
</dbReference>
<dbReference type="RefSeq" id="WP_221430826.1">
    <property type="nucleotide sequence ID" value="NZ_CP081294.1"/>
</dbReference>
<evidence type="ECO:0000256" key="1">
    <source>
        <dbReference type="ARBA" id="ARBA00006739"/>
    </source>
</evidence>
<name>A0ABX9A4D9_9SPHN</name>
<dbReference type="InterPro" id="IPR029044">
    <property type="entry name" value="Nucleotide-diphossugar_trans"/>
</dbReference>
<keyword evidence="5" id="KW-1185">Reference proteome</keyword>
<keyword evidence="2" id="KW-0328">Glycosyltransferase</keyword>
<evidence type="ECO:0000256" key="2">
    <source>
        <dbReference type="ARBA" id="ARBA00022676"/>
    </source>
</evidence>
<dbReference type="EMBL" id="CP081294">
    <property type="protein sequence ID" value="QZD95084.1"/>
    <property type="molecule type" value="Genomic_DNA"/>
</dbReference>
<evidence type="ECO:0000313" key="5">
    <source>
        <dbReference type="Proteomes" id="UP000824321"/>
    </source>
</evidence>
<sequence>MNYRSAADTIEMIESVLAGSVIPRLIVVDNDSGDDSVERIRAWADAYAGSAEWRAIEAHLGSESSPFFEFRGPSSEVQSPKALITLVASGKNGGFSYGNNVGLRIAMQNPAASFFWLLNNDTTIDTGASVAIIQKCREVADIGMAGTQIRLYHRPSEFQLLNGMRFNKWTGAAAGICAGEPVTKSFDPQSVESETDFICGASLVLSRDYIRRYGLLEEKFFLYYEEIDLAMRSKGVLANVFASDAIVYHKEGASAGSASQLSNRARSPLSEYHHIRSKMIFARKHFPMMRPLYFLQNLAIVMRRLLRGHRPQAVAVARATFGLPL</sequence>
<accession>A0ABX9A4D9</accession>
<gene>
    <name evidence="4" type="ORF">K3136_13605</name>
</gene>
<dbReference type="SUPFAM" id="SSF53448">
    <property type="entry name" value="Nucleotide-diphospho-sugar transferases"/>
    <property type="match status" value="1"/>
</dbReference>
<reference evidence="4 5" key="1">
    <citation type="submission" date="2021-08" db="EMBL/GenBank/DDBJ databases">
        <title>Comparative Genomics Analysis of the Genus Qipengyuania Reveals Extensive Genetic Diversity and Metabolic Versatility, Including the Description of Fifteen Novel Species.</title>
        <authorList>
            <person name="Liu Y."/>
        </authorList>
    </citation>
    <scope>NUCLEOTIDE SEQUENCE [LARGE SCALE GENOMIC DNA]</scope>
    <source>
        <strain evidence="4 5">1NDH1</strain>
    </source>
</reference>
<dbReference type="Proteomes" id="UP000824321">
    <property type="component" value="Chromosome"/>
</dbReference>
<dbReference type="PANTHER" id="PTHR43179:SF12">
    <property type="entry name" value="GALACTOFURANOSYLTRANSFERASE GLFT2"/>
    <property type="match status" value="1"/>
</dbReference>
<proteinExistence type="inferred from homology"/>
<keyword evidence="3" id="KW-0808">Transferase</keyword>
<protein>
    <submittedName>
        <fullName evidence="4">Glycosyltransferase family 2 protein</fullName>
    </submittedName>
</protein>
<evidence type="ECO:0000256" key="3">
    <source>
        <dbReference type="ARBA" id="ARBA00022679"/>
    </source>
</evidence>